<evidence type="ECO:0000313" key="4">
    <source>
        <dbReference type="EMBL" id="CDW77883.1"/>
    </source>
</evidence>
<feature type="compositionally biased region" description="Polar residues" evidence="3">
    <location>
        <begin position="1234"/>
        <end position="1252"/>
    </location>
</feature>
<dbReference type="EMBL" id="CCKQ01006566">
    <property type="protein sequence ID" value="CDW77883.1"/>
    <property type="molecule type" value="Genomic_DNA"/>
</dbReference>
<feature type="region of interest" description="Disordered" evidence="3">
    <location>
        <begin position="1304"/>
        <end position="1324"/>
    </location>
</feature>
<dbReference type="Gene3D" id="1.25.40.10">
    <property type="entry name" value="Tetratricopeptide repeat domain"/>
    <property type="match status" value="2"/>
</dbReference>
<feature type="compositionally biased region" description="Polar residues" evidence="3">
    <location>
        <begin position="1304"/>
        <end position="1316"/>
    </location>
</feature>
<feature type="coiled-coil region" evidence="2">
    <location>
        <begin position="669"/>
        <end position="696"/>
    </location>
</feature>
<keyword evidence="1" id="KW-0802">TPR repeat</keyword>
<gene>
    <name evidence="4" type="primary">Contig3520.g3762</name>
    <name evidence="4" type="ORF">STYLEM_6850</name>
</gene>
<organism evidence="4 5">
    <name type="scientific">Stylonychia lemnae</name>
    <name type="common">Ciliate</name>
    <dbReference type="NCBI Taxonomy" id="5949"/>
    <lineage>
        <taxon>Eukaryota</taxon>
        <taxon>Sar</taxon>
        <taxon>Alveolata</taxon>
        <taxon>Ciliophora</taxon>
        <taxon>Intramacronucleata</taxon>
        <taxon>Spirotrichea</taxon>
        <taxon>Stichotrichia</taxon>
        <taxon>Sporadotrichida</taxon>
        <taxon>Oxytrichidae</taxon>
        <taxon>Stylonychinae</taxon>
        <taxon>Stylonychia</taxon>
    </lineage>
</organism>
<keyword evidence="2" id="KW-0175">Coiled coil</keyword>
<name>A0A078AAS6_STYLE</name>
<evidence type="ECO:0000313" key="5">
    <source>
        <dbReference type="Proteomes" id="UP000039865"/>
    </source>
</evidence>
<reference evidence="4 5" key="1">
    <citation type="submission" date="2014-06" db="EMBL/GenBank/DDBJ databases">
        <authorList>
            <person name="Swart Estienne"/>
        </authorList>
    </citation>
    <scope>NUCLEOTIDE SEQUENCE [LARGE SCALE GENOMIC DNA]</scope>
    <source>
        <strain evidence="4 5">130c</strain>
    </source>
</reference>
<dbReference type="InParanoid" id="A0A078AAS6"/>
<dbReference type="InterPro" id="IPR011990">
    <property type="entry name" value="TPR-like_helical_dom_sf"/>
</dbReference>
<dbReference type="Proteomes" id="UP000039865">
    <property type="component" value="Unassembled WGS sequence"/>
</dbReference>
<proteinExistence type="predicted"/>
<feature type="compositionally biased region" description="Polar residues" evidence="3">
    <location>
        <begin position="1259"/>
        <end position="1268"/>
    </location>
</feature>
<dbReference type="OrthoDB" id="10679736at2759"/>
<evidence type="ECO:0000256" key="2">
    <source>
        <dbReference type="SAM" id="Coils"/>
    </source>
</evidence>
<sequence>MSVEDYSKQIFEAINKLKITDQDITQHQRLGSFYEVSDSPLVSPSREKIFVDDLQDHWMKMNELESDHSSIMEQSYEEQYVPSMIKKSKTNFQSGKKTPFEIEQELLSELSLLEKQDSDRHKGIQPFHEDYINSDSRKITQDAIDRIFDINFNVNDDLQKRLEHKKNELRNGAKMNQGIRQIDMNQYNVDDIIMGKSGKKINNYLSTDNSELEAPYSHYEYKAFNQQFGLQENQLTKETPRFMEESGRPTKKLSNIGLDMNELKLSSKILNYEQADQEDSNLLNSPDTSIYDTKLIYDTSQVKAQTPLQSPGPRRRIHFNQGSFDMRGINLGYSQDNTLDQISSIDDNSICRDIDRAKSENRIPMFNGMFSPSNVTSERNTIYQGNQYLRRDMQADAEDKYSDKTMQSVFNQFQSNNTSFVGINHHSDNDITNKMLKDFYQHSGKKIMIVEEEIGDIDIKIEYNEQNNQDIYEWNKIVNEAKDSLQKSQDIQLSQSKSQTGITNQNQSNMEKTNISNNAQKTYLRHLIKKKPLDQDDQLINFTTLLGMNGNSVSTYSNKLLLNTDSHQLLEDCIIFLVLIGRKNFHTYLLSDQEANRQRILYSNLLKKNESHEAYFGLAKIYFYLNKLEQAYDFICRAIQMKQNDGLYYLWQGFILYYLVSYSSNRLKKEEQVQKVKKYLKESERALNKALKLNNKSVAIMYLLLKLSVWSEKNKKKYKYQFSRKGQDYALKIQKLDSYMGYMAWAEIYISQREKRQLGIQVLLDLIKEHNERPQAYLKLWFIYNLNNNNLKALELAEKLFIYGTGVIQTAEDQDESKASPNVASNIVLFRSCLITLLYAKSLFKSQELFRCYELLQNQFMAFPWFFSLLYAYAKYVIESDQINYLGSAIGALEECLRSQVKERHSNINYYLGKGYQKMKQPVKVFEYWKQYLITSRSNRANQDKKKDAQQAIEEYEDFCLLIQRVDHQIKQQQTTMNKSRINIIDLDGERYIEQLNSFASLDEQTKMLYRAKIFGFMLKDRVKATEQFEKLLQYYPTFLEGQLQYWVYLKSNKQYQQALIVAERTSQSSESTKIPTSQWVEARFNLSKSYLIGKQVKKAIDTLKEICYLLPPFPIEELPFIDSVLQAKDEDIIQRMDQDNEGITLRTPKDLQDDKNYFSFAVEGQTSHKKCESIQIVQVDEYKEQEEPNYFNEYRDCKRNLMVMQSLDSPFVLSQQVEVLELEDIEEGRATSQFGQENFQQPQRSIATNDQNSDKKQQQTNTIEVPTPTRNMNYLQMDSQKSILSSKKSFNYDAFMNNAFTNIPSNTQKPSNAQMSSARKRSSRFSFMNNSTKKSIVGIEGLLSFRNGIRESLASQNLTTQEDQKSVMDSEGFAVYSSVIFLFQIGKIAAETGKCLEDGFNALNDYLSIIEYYKLDMPEHSFDKLKLKANYYQGLIFYKVKDYEMAQQYLADIMIDLRDKGFQNKFENAQNKLAKIYRRLRREIITDYFR</sequence>
<protein>
    <submittedName>
        <fullName evidence="4">Ras-2 protein</fullName>
    </submittedName>
</protein>
<dbReference type="SUPFAM" id="SSF48452">
    <property type="entry name" value="TPR-like"/>
    <property type="match status" value="3"/>
</dbReference>
<dbReference type="InterPro" id="IPR019734">
    <property type="entry name" value="TPR_rpt"/>
</dbReference>
<dbReference type="PROSITE" id="PS50005">
    <property type="entry name" value="TPR"/>
    <property type="match status" value="1"/>
</dbReference>
<evidence type="ECO:0000256" key="1">
    <source>
        <dbReference type="PROSITE-ProRule" id="PRU00339"/>
    </source>
</evidence>
<dbReference type="SMART" id="SM00028">
    <property type="entry name" value="TPR"/>
    <property type="match status" value="3"/>
</dbReference>
<feature type="repeat" description="TPR" evidence="1">
    <location>
        <begin position="612"/>
        <end position="645"/>
    </location>
</feature>
<accession>A0A078AAS6</accession>
<feature type="region of interest" description="Disordered" evidence="3">
    <location>
        <begin position="1234"/>
        <end position="1268"/>
    </location>
</feature>
<keyword evidence="5" id="KW-1185">Reference proteome</keyword>
<evidence type="ECO:0000256" key="3">
    <source>
        <dbReference type="SAM" id="MobiDB-lite"/>
    </source>
</evidence>